<dbReference type="InterPro" id="IPR013767">
    <property type="entry name" value="PAS_fold"/>
</dbReference>
<evidence type="ECO:0000259" key="4">
    <source>
        <dbReference type="PROSITE" id="PS50883"/>
    </source>
</evidence>
<dbReference type="NCBIfam" id="TIGR00254">
    <property type="entry name" value="GGDEF"/>
    <property type="match status" value="1"/>
</dbReference>
<evidence type="ECO:0000256" key="1">
    <source>
        <dbReference type="SAM" id="MobiDB-lite"/>
    </source>
</evidence>
<evidence type="ECO:0000259" key="2">
    <source>
        <dbReference type="PROSITE" id="PS50112"/>
    </source>
</evidence>
<dbReference type="PROSITE" id="PS50883">
    <property type="entry name" value="EAL"/>
    <property type="match status" value="1"/>
</dbReference>
<name>B9L066_THERP</name>
<feature type="domain" description="GGDEF" evidence="5">
    <location>
        <begin position="607"/>
        <end position="737"/>
    </location>
</feature>
<dbReference type="eggNOG" id="COG2203">
    <property type="taxonomic scope" value="Bacteria"/>
</dbReference>
<dbReference type="InterPro" id="IPR052155">
    <property type="entry name" value="Biofilm_reg_signaling"/>
</dbReference>
<dbReference type="PANTHER" id="PTHR44757:SF2">
    <property type="entry name" value="BIOFILM ARCHITECTURE MAINTENANCE PROTEIN MBAA"/>
    <property type="match status" value="1"/>
</dbReference>
<dbReference type="InterPro" id="IPR035919">
    <property type="entry name" value="EAL_sf"/>
</dbReference>
<proteinExistence type="predicted"/>
<gene>
    <name evidence="6" type="ordered locus">trd_1559</name>
</gene>
<dbReference type="Pfam" id="PF00563">
    <property type="entry name" value="EAL"/>
    <property type="match status" value="1"/>
</dbReference>
<dbReference type="Gene3D" id="3.30.70.270">
    <property type="match status" value="1"/>
</dbReference>
<dbReference type="CDD" id="cd00130">
    <property type="entry name" value="PAS"/>
    <property type="match status" value="2"/>
</dbReference>
<dbReference type="Gene3D" id="3.30.450.40">
    <property type="match status" value="1"/>
</dbReference>
<dbReference type="Pfam" id="PF00990">
    <property type="entry name" value="GGDEF"/>
    <property type="match status" value="1"/>
</dbReference>
<dbReference type="Gene3D" id="3.30.450.20">
    <property type="entry name" value="PAS domain"/>
    <property type="match status" value="3"/>
</dbReference>
<dbReference type="InterPro" id="IPR000700">
    <property type="entry name" value="PAS-assoc_C"/>
</dbReference>
<feature type="domain" description="PAS" evidence="2">
    <location>
        <begin position="457"/>
        <end position="512"/>
    </location>
</feature>
<dbReference type="PANTHER" id="PTHR44757">
    <property type="entry name" value="DIGUANYLATE CYCLASE DGCP"/>
    <property type="match status" value="1"/>
</dbReference>
<dbReference type="Gene3D" id="3.20.20.450">
    <property type="entry name" value="EAL domain"/>
    <property type="match status" value="1"/>
</dbReference>
<dbReference type="InterPro" id="IPR043128">
    <property type="entry name" value="Rev_trsase/Diguanyl_cyclase"/>
</dbReference>
<dbReference type="Proteomes" id="UP000000447">
    <property type="component" value="Chromosome"/>
</dbReference>
<dbReference type="eggNOG" id="COG2202">
    <property type="taxonomic scope" value="Bacteria"/>
</dbReference>
<dbReference type="CDD" id="cd01948">
    <property type="entry name" value="EAL"/>
    <property type="match status" value="1"/>
</dbReference>
<dbReference type="SMART" id="SM00086">
    <property type="entry name" value="PAC"/>
    <property type="match status" value="2"/>
</dbReference>
<accession>B9L066</accession>
<dbReference type="NCBIfam" id="TIGR00229">
    <property type="entry name" value="sensory_box"/>
    <property type="match status" value="3"/>
</dbReference>
<dbReference type="InterPro" id="IPR001610">
    <property type="entry name" value="PAC"/>
</dbReference>
<dbReference type="InterPro" id="IPR003018">
    <property type="entry name" value="GAF"/>
</dbReference>
<dbReference type="EMBL" id="CP001275">
    <property type="protein sequence ID" value="ACM06164.1"/>
    <property type="molecule type" value="Genomic_DNA"/>
</dbReference>
<evidence type="ECO:0000313" key="6">
    <source>
        <dbReference type="EMBL" id="ACM06164.1"/>
    </source>
</evidence>
<dbReference type="GO" id="GO:0006355">
    <property type="term" value="P:regulation of DNA-templated transcription"/>
    <property type="evidence" value="ECO:0007669"/>
    <property type="project" value="InterPro"/>
</dbReference>
<feature type="region of interest" description="Disordered" evidence="1">
    <location>
        <begin position="1"/>
        <end position="26"/>
    </location>
</feature>
<feature type="domain" description="EAL" evidence="4">
    <location>
        <begin position="746"/>
        <end position="1000"/>
    </location>
</feature>
<dbReference type="PROSITE" id="PS50887">
    <property type="entry name" value="GGDEF"/>
    <property type="match status" value="1"/>
</dbReference>
<dbReference type="SMART" id="SM00267">
    <property type="entry name" value="GGDEF"/>
    <property type="match status" value="1"/>
</dbReference>
<feature type="compositionally biased region" description="Basic and acidic residues" evidence="1">
    <location>
        <begin position="1"/>
        <end position="10"/>
    </location>
</feature>
<dbReference type="SUPFAM" id="SSF55785">
    <property type="entry name" value="PYP-like sensor domain (PAS domain)"/>
    <property type="match status" value="3"/>
</dbReference>
<reference evidence="6 7" key="1">
    <citation type="journal article" date="2009" name="PLoS ONE">
        <title>Complete genome sequence of the aerobic CO-oxidizing thermophile Thermomicrobium roseum.</title>
        <authorList>
            <person name="Wu D."/>
            <person name="Raymond J."/>
            <person name="Wu M."/>
            <person name="Chatterji S."/>
            <person name="Ren Q."/>
            <person name="Graham J.E."/>
            <person name="Bryant D.A."/>
            <person name="Robb F."/>
            <person name="Colman A."/>
            <person name="Tallon L.J."/>
            <person name="Badger J.H."/>
            <person name="Madupu R."/>
            <person name="Ward N.L."/>
            <person name="Eisen J.A."/>
        </authorList>
    </citation>
    <scope>NUCLEOTIDE SEQUENCE [LARGE SCALE GENOMIC DNA]</scope>
    <source>
        <strain evidence="7">ATCC 27502 / DSM 5159 / P-2</strain>
    </source>
</reference>
<protein>
    <submittedName>
        <fullName evidence="6">C-di-GMP phosphodiesterase A</fullName>
    </submittedName>
</protein>
<dbReference type="CDD" id="cd01949">
    <property type="entry name" value="GGDEF"/>
    <property type="match status" value="1"/>
</dbReference>
<dbReference type="InterPro" id="IPR029016">
    <property type="entry name" value="GAF-like_dom_sf"/>
</dbReference>
<dbReference type="InterPro" id="IPR035965">
    <property type="entry name" value="PAS-like_dom_sf"/>
</dbReference>
<evidence type="ECO:0000313" key="7">
    <source>
        <dbReference type="Proteomes" id="UP000000447"/>
    </source>
</evidence>
<dbReference type="InterPro" id="IPR029787">
    <property type="entry name" value="Nucleotide_cyclase"/>
</dbReference>
<dbReference type="eggNOG" id="COG5001">
    <property type="taxonomic scope" value="Bacteria"/>
</dbReference>
<sequence>MNEDIERGSEKGSGPTLATHRPAGDSSDIPELVAALWNSSEPQLLIDPQDGRIVDANDAAVRFYGWTYGVLCSFTIDRINTLPPAEIRARLAEATQRPRTRFVFPHRFADGRVRSVEVITGPVRVGERILLWSTLHDLSDIVHRSPEFETLAHRYQTLVENLPAVVYLEEADPPHRKIYVSPAAERLLGWAAHELQVDRATWYERFVAPEDRAWALAERERNDRTGEALRLVYRFRTGDGRTVWLRDEAVLIRDRLGHPWARHGLLTDVTSQKRLEARLQRELAFHNVLLGIASRLVTASSDEFENVVAATLADLGSFLAIDHLVLLECEGTDIVLLSRWQAPGIELSVRCLGRQAIPSLPSLQSLLERGQPVVVPRLEALDAGADDVRTFCTHLGLRSLLAVPLLAAGRLIGCLLAAQQRDERLWGEEELDLFTLVSQLYAASIQQRRAERAEAQHHAWLRATVLAAPDALLVLDANGIVRFASPAARTVLGLAPDQLVGRPLADLTTTPERVASWALDGLRPERANRIEVQFAHQPTRTVELSGVDLRSDRHIAGIVLSARDVTERKRAEQLLRERATRDQLTGLLSRFGFLEVLEALLHTTTAETIGILCCDLERFSALNDALSWEAGDAILRAVAERIRRVTGALAAARLEADRFAVALTAPDRTTLVRLAEELLHELSGWYEVGRDEVYARMRGGLACVEDGIDATTALRRAEIAFQVGKRAGQERLSVFDPVLYQASIERQFLERDLRRALEQGELQIHYQPVIAVSSGRLTSLEALVRWHHPDRGPISPAVFVPLAETTGLISQLTQWVLLQACRQLWAWSRAGLAPELSISVNLSPTDFLHLDVPQLVDDILQVTGLEPRRLTLELTESAMLDPAVSRERLERLRALGIAVLIDDFGAGYSSLGYLKQLPVSGLKIDRTLVADIDHDPASTAVVRSILELAGALELSVTAEGIESARQLAVLRELGCHYAQGFFVGRPAPPNAIHHLLRRGSTDHPYLDE</sequence>
<dbReference type="SMART" id="SM00065">
    <property type="entry name" value="GAF"/>
    <property type="match status" value="1"/>
</dbReference>
<dbReference type="SUPFAM" id="SSF55073">
    <property type="entry name" value="Nucleotide cyclase"/>
    <property type="match status" value="1"/>
</dbReference>
<dbReference type="AlphaFoldDB" id="B9L066"/>
<dbReference type="STRING" id="309801.trd_1559"/>
<dbReference type="SUPFAM" id="SSF141868">
    <property type="entry name" value="EAL domain-like"/>
    <property type="match status" value="1"/>
</dbReference>
<dbReference type="InterPro" id="IPR001633">
    <property type="entry name" value="EAL_dom"/>
</dbReference>
<dbReference type="Pfam" id="PF13188">
    <property type="entry name" value="PAS_8"/>
    <property type="match status" value="1"/>
</dbReference>
<dbReference type="Pfam" id="PF08447">
    <property type="entry name" value="PAS_3"/>
    <property type="match status" value="1"/>
</dbReference>
<dbReference type="InterPro" id="IPR013655">
    <property type="entry name" value="PAS_fold_3"/>
</dbReference>
<dbReference type="InterPro" id="IPR000160">
    <property type="entry name" value="GGDEF_dom"/>
</dbReference>
<feature type="domain" description="PAS" evidence="2">
    <location>
        <begin position="151"/>
        <end position="212"/>
    </location>
</feature>
<dbReference type="SMART" id="SM00091">
    <property type="entry name" value="PAS"/>
    <property type="match status" value="3"/>
</dbReference>
<organism evidence="6 7">
    <name type="scientific">Thermomicrobium roseum (strain ATCC 27502 / DSM 5159 / P-2)</name>
    <dbReference type="NCBI Taxonomy" id="309801"/>
    <lineage>
        <taxon>Bacteria</taxon>
        <taxon>Pseudomonadati</taxon>
        <taxon>Thermomicrobiota</taxon>
        <taxon>Thermomicrobia</taxon>
        <taxon>Thermomicrobiales</taxon>
        <taxon>Thermomicrobiaceae</taxon>
        <taxon>Thermomicrobium</taxon>
    </lineage>
</organism>
<feature type="domain" description="PAC" evidence="3">
    <location>
        <begin position="229"/>
        <end position="281"/>
    </location>
</feature>
<evidence type="ECO:0000259" key="5">
    <source>
        <dbReference type="PROSITE" id="PS50887"/>
    </source>
</evidence>
<evidence type="ECO:0000259" key="3">
    <source>
        <dbReference type="PROSITE" id="PS50113"/>
    </source>
</evidence>
<dbReference type="PROSITE" id="PS50112">
    <property type="entry name" value="PAS"/>
    <property type="match status" value="2"/>
</dbReference>
<dbReference type="Pfam" id="PF01590">
    <property type="entry name" value="GAF"/>
    <property type="match status" value="1"/>
</dbReference>
<dbReference type="PROSITE" id="PS50113">
    <property type="entry name" value="PAC"/>
    <property type="match status" value="1"/>
</dbReference>
<dbReference type="SUPFAM" id="SSF55781">
    <property type="entry name" value="GAF domain-like"/>
    <property type="match status" value="1"/>
</dbReference>
<dbReference type="RefSeq" id="WP_015922504.1">
    <property type="nucleotide sequence ID" value="NC_011959.1"/>
</dbReference>
<dbReference type="OrthoDB" id="158981at2"/>
<keyword evidence="7" id="KW-1185">Reference proteome</keyword>
<dbReference type="InterPro" id="IPR000014">
    <property type="entry name" value="PAS"/>
</dbReference>
<dbReference type="KEGG" id="tro:trd_1559"/>
<dbReference type="SMART" id="SM00052">
    <property type="entry name" value="EAL"/>
    <property type="match status" value="1"/>
</dbReference>
<dbReference type="HOGENOM" id="CLU_000445_70_20_0"/>
<dbReference type="Pfam" id="PF00989">
    <property type="entry name" value="PAS"/>
    <property type="match status" value="1"/>
</dbReference>